<comment type="cofactor">
    <cofactor evidence="1 9">
        <name>heme</name>
        <dbReference type="ChEBI" id="CHEBI:30413"/>
    </cofactor>
</comment>
<evidence type="ECO:0000256" key="11">
    <source>
        <dbReference type="SAM" id="SignalP"/>
    </source>
</evidence>
<name>A0A5C3MV91_9AGAM</name>
<dbReference type="CDD" id="cd11065">
    <property type="entry name" value="CYP64-like"/>
    <property type="match status" value="1"/>
</dbReference>
<dbReference type="PANTHER" id="PTHR46300:SF7">
    <property type="entry name" value="P450, PUTATIVE (EUROFUNG)-RELATED"/>
    <property type="match status" value="1"/>
</dbReference>
<accession>A0A5C3MV91</accession>
<dbReference type="GO" id="GO:0004497">
    <property type="term" value="F:monooxygenase activity"/>
    <property type="evidence" value="ECO:0007669"/>
    <property type="project" value="UniProtKB-KW"/>
</dbReference>
<evidence type="ECO:0000256" key="3">
    <source>
        <dbReference type="ARBA" id="ARBA00010617"/>
    </source>
</evidence>
<keyword evidence="5 9" id="KW-0479">Metal-binding</keyword>
<dbReference type="EMBL" id="ML213518">
    <property type="protein sequence ID" value="TFK48755.1"/>
    <property type="molecule type" value="Genomic_DNA"/>
</dbReference>
<evidence type="ECO:0000256" key="5">
    <source>
        <dbReference type="ARBA" id="ARBA00022723"/>
    </source>
</evidence>
<dbReference type="PANTHER" id="PTHR46300">
    <property type="entry name" value="P450, PUTATIVE (EUROFUNG)-RELATED-RELATED"/>
    <property type="match status" value="1"/>
</dbReference>
<keyword evidence="4 9" id="KW-0349">Heme</keyword>
<dbReference type="GO" id="GO:0020037">
    <property type="term" value="F:heme binding"/>
    <property type="evidence" value="ECO:0007669"/>
    <property type="project" value="InterPro"/>
</dbReference>
<evidence type="ECO:0000256" key="7">
    <source>
        <dbReference type="ARBA" id="ARBA00023004"/>
    </source>
</evidence>
<feature type="signal peptide" evidence="11">
    <location>
        <begin position="1"/>
        <end position="20"/>
    </location>
</feature>
<proteinExistence type="inferred from homology"/>
<reference evidence="12 13" key="1">
    <citation type="journal article" date="2019" name="Nat. Ecol. Evol.">
        <title>Megaphylogeny resolves global patterns of mushroom evolution.</title>
        <authorList>
            <person name="Varga T."/>
            <person name="Krizsan K."/>
            <person name="Foldi C."/>
            <person name="Dima B."/>
            <person name="Sanchez-Garcia M."/>
            <person name="Sanchez-Ramirez S."/>
            <person name="Szollosi G.J."/>
            <person name="Szarkandi J.G."/>
            <person name="Papp V."/>
            <person name="Albert L."/>
            <person name="Andreopoulos W."/>
            <person name="Angelini C."/>
            <person name="Antonin V."/>
            <person name="Barry K.W."/>
            <person name="Bougher N.L."/>
            <person name="Buchanan P."/>
            <person name="Buyck B."/>
            <person name="Bense V."/>
            <person name="Catcheside P."/>
            <person name="Chovatia M."/>
            <person name="Cooper J."/>
            <person name="Damon W."/>
            <person name="Desjardin D."/>
            <person name="Finy P."/>
            <person name="Geml J."/>
            <person name="Haridas S."/>
            <person name="Hughes K."/>
            <person name="Justo A."/>
            <person name="Karasinski D."/>
            <person name="Kautmanova I."/>
            <person name="Kiss B."/>
            <person name="Kocsube S."/>
            <person name="Kotiranta H."/>
            <person name="LaButti K.M."/>
            <person name="Lechner B.E."/>
            <person name="Liimatainen K."/>
            <person name="Lipzen A."/>
            <person name="Lukacs Z."/>
            <person name="Mihaltcheva S."/>
            <person name="Morgado L.N."/>
            <person name="Niskanen T."/>
            <person name="Noordeloos M.E."/>
            <person name="Ohm R.A."/>
            <person name="Ortiz-Santana B."/>
            <person name="Ovrebo C."/>
            <person name="Racz N."/>
            <person name="Riley R."/>
            <person name="Savchenko A."/>
            <person name="Shiryaev A."/>
            <person name="Soop K."/>
            <person name="Spirin V."/>
            <person name="Szebenyi C."/>
            <person name="Tomsovsky M."/>
            <person name="Tulloss R.E."/>
            <person name="Uehling J."/>
            <person name="Grigoriev I.V."/>
            <person name="Vagvolgyi C."/>
            <person name="Papp T."/>
            <person name="Martin F.M."/>
            <person name="Miettinen O."/>
            <person name="Hibbett D.S."/>
            <person name="Nagy L.G."/>
        </authorList>
    </citation>
    <scope>NUCLEOTIDE SEQUENCE [LARGE SCALE GENOMIC DNA]</scope>
    <source>
        <strain evidence="12 13">OMC1185</strain>
    </source>
</reference>
<evidence type="ECO:0000256" key="9">
    <source>
        <dbReference type="PIRSR" id="PIRSR602401-1"/>
    </source>
</evidence>
<dbReference type="InterPro" id="IPR002401">
    <property type="entry name" value="Cyt_P450_E_grp-I"/>
</dbReference>
<dbReference type="GO" id="GO:0005506">
    <property type="term" value="F:iron ion binding"/>
    <property type="evidence" value="ECO:0007669"/>
    <property type="project" value="InterPro"/>
</dbReference>
<dbReference type="PRINTS" id="PR00463">
    <property type="entry name" value="EP450I"/>
</dbReference>
<dbReference type="Proteomes" id="UP000305948">
    <property type="component" value="Unassembled WGS sequence"/>
</dbReference>
<organism evidence="12 13">
    <name type="scientific">Heliocybe sulcata</name>
    <dbReference type="NCBI Taxonomy" id="5364"/>
    <lineage>
        <taxon>Eukaryota</taxon>
        <taxon>Fungi</taxon>
        <taxon>Dikarya</taxon>
        <taxon>Basidiomycota</taxon>
        <taxon>Agaricomycotina</taxon>
        <taxon>Agaricomycetes</taxon>
        <taxon>Gloeophyllales</taxon>
        <taxon>Gloeophyllaceae</taxon>
        <taxon>Heliocybe</taxon>
    </lineage>
</organism>
<dbReference type="PRINTS" id="PR00385">
    <property type="entry name" value="P450"/>
</dbReference>
<feature type="binding site" description="axial binding residue" evidence="9">
    <location>
        <position position="430"/>
    </location>
    <ligand>
        <name>heme</name>
        <dbReference type="ChEBI" id="CHEBI:30413"/>
    </ligand>
    <ligandPart>
        <name>Fe</name>
        <dbReference type="ChEBI" id="CHEBI:18248"/>
    </ligandPart>
</feature>
<dbReference type="AlphaFoldDB" id="A0A5C3MV91"/>
<dbReference type="GO" id="GO:0016705">
    <property type="term" value="F:oxidoreductase activity, acting on paired donors, with incorporation or reduction of molecular oxygen"/>
    <property type="evidence" value="ECO:0007669"/>
    <property type="project" value="InterPro"/>
</dbReference>
<evidence type="ECO:0000256" key="4">
    <source>
        <dbReference type="ARBA" id="ARBA00022617"/>
    </source>
</evidence>
<keyword evidence="6 10" id="KW-0560">Oxidoreductase</keyword>
<evidence type="ECO:0000256" key="1">
    <source>
        <dbReference type="ARBA" id="ARBA00001971"/>
    </source>
</evidence>
<dbReference type="InterPro" id="IPR050364">
    <property type="entry name" value="Cytochrome_P450_fung"/>
</dbReference>
<dbReference type="InterPro" id="IPR017972">
    <property type="entry name" value="Cyt_P450_CS"/>
</dbReference>
<dbReference type="PROSITE" id="PS00086">
    <property type="entry name" value="CYTOCHROME_P450"/>
    <property type="match status" value="1"/>
</dbReference>
<dbReference type="Gene3D" id="1.10.630.10">
    <property type="entry name" value="Cytochrome P450"/>
    <property type="match status" value="1"/>
</dbReference>
<keyword evidence="8 10" id="KW-0503">Monooxygenase</keyword>
<evidence type="ECO:0000256" key="8">
    <source>
        <dbReference type="ARBA" id="ARBA00023033"/>
    </source>
</evidence>
<keyword evidence="11" id="KW-0732">Signal</keyword>
<keyword evidence="13" id="KW-1185">Reference proteome</keyword>
<keyword evidence="7 9" id="KW-0408">Iron</keyword>
<comment type="similarity">
    <text evidence="3 10">Belongs to the cytochrome P450 family.</text>
</comment>
<gene>
    <name evidence="12" type="ORF">OE88DRAFT_1663896</name>
</gene>
<comment type="pathway">
    <text evidence="2">Secondary metabolite biosynthesis.</text>
</comment>
<evidence type="ECO:0000256" key="2">
    <source>
        <dbReference type="ARBA" id="ARBA00005179"/>
    </source>
</evidence>
<sequence length="500" mass="55371">MIDVILPVLLAAIVSLLVKSLYRPKVPHPPGPKGLPVVGNVLDMPSVHPWETITKWGRTWGDIVYVNLLGQPMVFLNSVKAANDLLEKKSLIYSDRPSLPMACDLVHADWMIGLHRFGDEHRAMRKLAHSFMGTRAIAERFAPFVEQETARFLKMLLRKPDDFAGLIRRTAGAIILRVTYGYSPWESGDPLVELVDKVMLHFSIMTAPKAFLVDIFPILKYIPAWFPGARFKRLAAEYAPGFVAVAEVPMTYVKEQMSEGTAGPSFVSGFLEDGDLTPEKEDVVKCAAGSMYAGGADTTVSSVMTFFLAMTLYPDAQKKAQDEIDALIGSDRLPVLKDRDRLPYVNALVKEVYRWHPIAPLGLPHTLSQDDVHDGYFIPKGTIVVANIWGFLHDPDAYKDPAHFNPDRFMGSKPETDPVDVVFGFGRRICPGRYLAEQSVWLSCAMTLAAFSISKAVRPDGSVIEPEVDFSSEIISHAKPFQCAISPRSKSAEAIVLGIQ</sequence>
<evidence type="ECO:0000256" key="6">
    <source>
        <dbReference type="ARBA" id="ARBA00023002"/>
    </source>
</evidence>
<dbReference type="Pfam" id="PF00067">
    <property type="entry name" value="p450"/>
    <property type="match status" value="1"/>
</dbReference>
<evidence type="ECO:0000256" key="10">
    <source>
        <dbReference type="RuleBase" id="RU000461"/>
    </source>
</evidence>
<dbReference type="InterPro" id="IPR001128">
    <property type="entry name" value="Cyt_P450"/>
</dbReference>
<evidence type="ECO:0000313" key="13">
    <source>
        <dbReference type="Proteomes" id="UP000305948"/>
    </source>
</evidence>
<dbReference type="InterPro" id="IPR036396">
    <property type="entry name" value="Cyt_P450_sf"/>
</dbReference>
<dbReference type="SUPFAM" id="SSF48264">
    <property type="entry name" value="Cytochrome P450"/>
    <property type="match status" value="1"/>
</dbReference>
<protein>
    <submittedName>
        <fullName evidence="12">Cytochrome P450</fullName>
    </submittedName>
</protein>
<feature type="chain" id="PRO_5022935811" evidence="11">
    <location>
        <begin position="21"/>
        <end position="500"/>
    </location>
</feature>
<dbReference type="STRING" id="5364.A0A5C3MV91"/>
<dbReference type="OrthoDB" id="2789670at2759"/>
<evidence type="ECO:0000313" key="12">
    <source>
        <dbReference type="EMBL" id="TFK48755.1"/>
    </source>
</evidence>